<keyword evidence="3" id="KW-0813">Transport</keyword>
<dbReference type="GO" id="GO:0016887">
    <property type="term" value="F:ATP hydrolysis activity"/>
    <property type="evidence" value="ECO:0007669"/>
    <property type="project" value="InterPro"/>
</dbReference>
<dbReference type="SUPFAM" id="SSF90123">
    <property type="entry name" value="ABC transporter transmembrane region"/>
    <property type="match status" value="1"/>
</dbReference>
<dbReference type="PROSITE" id="PS50929">
    <property type="entry name" value="ABC_TM1F"/>
    <property type="match status" value="1"/>
</dbReference>
<comment type="caution">
    <text evidence="12">The sequence shown here is derived from an EMBL/GenBank/DDBJ whole genome shotgun (WGS) entry which is preliminary data.</text>
</comment>
<evidence type="ECO:0000313" key="12">
    <source>
        <dbReference type="EMBL" id="POF30625.1"/>
    </source>
</evidence>
<evidence type="ECO:0000256" key="4">
    <source>
        <dbReference type="ARBA" id="ARBA00022692"/>
    </source>
</evidence>
<dbReference type="GO" id="GO:1904680">
    <property type="term" value="F:peptide transmembrane transporter activity"/>
    <property type="evidence" value="ECO:0007669"/>
    <property type="project" value="InterPro"/>
</dbReference>
<evidence type="ECO:0000256" key="9">
    <source>
        <dbReference type="SAM" id="Phobius"/>
    </source>
</evidence>
<dbReference type="Pfam" id="PF00005">
    <property type="entry name" value="ABC_tran"/>
    <property type="match status" value="1"/>
</dbReference>
<keyword evidence="13" id="KW-1185">Reference proteome</keyword>
<evidence type="ECO:0000256" key="8">
    <source>
        <dbReference type="ARBA" id="ARBA00023136"/>
    </source>
</evidence>
<feature type="transmembrane region" description="Helical" evidence="9">
    <location>
        <begin position="236"/>
        <end position="258"/>
    </location>
</feature>
<protein>
    <submittedName>
        <fullName evidence="12">Putative ATP-binding cassette transporter</fullName>
    </submittedName>
</protein>
<dbReference type="GO" id="GO:0015833">
    <property type="term" value="P:peptide transport"/>
    <property type="evidence" value="ECO:0007669"/>
    <property type="project" value="InterPro"/>
</dbReference>
<comment type="similarity">
    <text evidence="2">Belongs to the ABC transporter superfamily.</text>
</comment>
<dbReference type="GO" id="GO:0005524">
    <property type="term" value="F:ATP binding"/>
    <property type="evidence" value="ECO:0007669"/>
    <property type="project" value="UniProtKB-KW"/>
</dbReference>
<keyword evidence="6 12" id="KW-0067">ATP-binding</keyword>
<dbReference type="CDD" id="cd03225">
    <property type="entry name" value="ABC_cobalt_CbiO_domain1"/>
    <property type="match status" value="1"/>
</dbReference>
<dbReference type="AlphaFoldDB" id="A0A2S3USC7"/>
<feature type="domain" description="ABC transporter" evidence="10">
    <location>
        <begin position="328"/>
        <end position="537"/>
    </location>
</feature>
<evidence type="ECO:0000256" key="5">
    <source>
        <dbReference type="ARBA" id="ARBA00022741"/>
    </source>
</evidence>
<organism evidence="12 13">
    <name type="scientific">Roseibium marinum</name>
    <dbReference type="NCBI Taxonomy" id="281252"/>
    <lineage>
        <taxon>Bacteria</taxon>
        <taxon>Pseudomonadati</taxon>
        <taxon>Pseudomonadota</taxon>
        <taxon>Alphaproteobacteria</taxon>
        <taxon>Hyphomicrobiales</taxon>
        <taxon>Stappiaceae</taxon>
        <taxon>Roseibium</taxon>
    </lineage>
</organism>
<evidence type="ECO:0000313" key="13">
    <source>
        <dbReference type="Proteomes" id="UP000236959"/>
    </source>
</evidence>
<evidence type="ECO:0000256" key="2">
    <source>
        <dbReference type="ARBA" id="ARBA00005417"/>
    </source>
</evidence>
<proteinExistence type="inferred from homology"/>
<feature type="transmembrane region" description="Helical" evidence="9">
    <location>
        <begin position="51"/>
        <end position="70"/>
    </location>
</feature>
<evidence type="ECO:0000256" key="1">
    <source>
        <dbReference type="ARBA" id="ARBA00004651"/>
    </source>
</evidence>
<dbReference type="InterPro" id="IPR005898">
    <property type="entry name" value="Cyc_pep_transpt_SyrD/YojI"/>
</dbReference>
<dbReference type="Gene3D" id="3.40.50.300">
    <property type="entry name" value="P-loop containing nucleotide triphosphate hydrolases"/>
    <property type="match status" value="1"/>
</dbReference>
<dbReference type="InterPro" id="IPR050095">
    <property type="entry name" value="ECF_ABC_transporter_ATP-bd"/>
</dbReference>
<evidence type="ECO:0000259" key="10">
    <source>
        <dbReference type="PROSITE" id="PS50893"/>
    </source>
</evidence>
<evidence type="ECO:0000256" key="3">
    <source>
        <dbReference type="ARBA" id="ARBA00022448"/>
    </source>
</evidence>
<dbReference type="InterPro" id="IPR017871">
    <property type="entry name" value="ABC_transporter-like_CS"/>
</dbReference>
<dbReference type="InterPro" id="IPR011527">
    <property type="entry name" value="ABC1_TM_dom"/>
</dbReference>
<dbReference type="InterPro" id="IPR003593">
    <property type="entry name" value="AAA+_ATPase"/>
</dbReference>
<dbReference type="NCBIfam" id="TIGR01194">
    <property type="entry name" value="cyc_pep_trnsptr"/>
    <property type="match status" value="1"/>
</dbReference>
<dbReference type="InterPro" id="IPR003439">
    <property type="entry name" value="ABC_transporter-like_ATP-bd"/>
</dbReference>
<dbReference type="InterPro" id="IPR015856">
    <property type="entry name" value="ABC_transpr_CbiO/EcfA_su"/>
</dbReference>
<dbReference type="Gene3D" id="1.20.1560.10">
    <property type="entry name" value="ABC transporter type 1, transmembrane domain"/>
    <property type="match status" value="1"/>
</dbReference>
<dbReference type="SMART" id="SM00382">
    <property type="entry name" value="AAA"/>
    <property type="match status" value="1"/>
</dbReference>
<reference evidence="12 13" key="1">
    <citation type="submission" date="2018-01" db="EMBL/GenBank/DDBJ databases">
        <title>Genomic Encyclopedia of Archaeal and Bacterial Type Strains, Phase II (KMG-II): from individual species to whole genera.</title>
        <authorList>
            <person name="Goeker M."/>
        </authorList>
    </citation>
    <scope>NUCLEOTIDE SEQUENCE [LARGE SCALE GENOMIC DNA]</scope>
    <source>
        <strain evidence="12 13">DSM 17023</strain>
    </source>
</reference>
<keyword evidence="5" id="KW-0547">Nucleotide-binding</keyword>
<keyword evidence="8 9" id="KW-0472">Membrane</keyword>
<dbReference type="GO" id="GO:0043190">
    <property type="term" value="C:ATP-binding cassette (ABC) transporter complex"/>
    <property type="evidence" value="ECO:0007669"/>
    <property type="project" value="TreeGrafter"/>
</dbReference>
<evidence type="ECO:0000259" key="11">
    <source>
        <dbReference type="PROSITE" id="PS50929"/>
    </source>
</evidence>
<dbReference type="PROSITE" id="PS50893">
    <property type="entry name" value="ABC_TRANSPORTER_2"/>
    <property type="match status" value="1"/>
</dbReference>
<keyword evidence="4 9" id="KW-0812">Transmembrane</keyword>
<name>A0A2S3USC7_9HYPH</name>
<dbReference type="RefSeq" id="WP_103223330.1">
    <property type="nucleotide sequence ID" value="NZ_PPCN01000006.1"/>
</dbReference>
<feature type="transmembrane region" description="Helical" evidence="9">
    <location>
        <begin position="151"/>
        <end position="172"/>
    </location>
</feature>
<feature type="transmembrane region" description="Helical" evidence="9">
    <location>
        <begin position="20"/>
        <end position="39"/>
    </location>
</feature>
<dbReference type="PANTHER" id="PTHR43553">
    <property type="entry name" value="HEAVY METAL TRANSPORTER"/>
    <property type="match status" value="1"/>
</dbReference>
<evidence type="ECO:0000256" key="6">
    <source>
        <dbReference type="ARBA" id="ARBA00022840"/>
    </source>
</evidence>
<dbReference type="EMBL" id="PPCN01000006">
    <property type="protein sequence ID" value="POF30625.1"/>
    <property type="molecule type" value="Genomic_DNA"/>
</dbReference>
<sequence>MEMLRQLLRDLDMDKGKFLLMLVLSALGTTMTIAVVNMALKREAGDGEFMFAVYFLLSIFLYSSAQRFVMMEVAKGAERMIAEQRRDILAATRAADYTSLQRIGRAPIYKAVTQETQTISNTLPMIVVGAQQSVLLIFMSFYIAYLSGVAFVLIGLFGIFAVWFHVTGLTGLRKRTEALKRTQNRLFEAFSGMLAGRKEIAFNEARGQDVVTHIQAQSGRTRANTGRIRRHWAKQYVLTQTLFYILLGVMVFVVPMFTETYHDVVIQATMAALFMIGSLSNVAQGIPAVNDTARALRTIHALNDQLRACEQAPDDEEPLPAERHPRTLALDAVGYAFQDSHGSPTFTLQPVDATFHRGKIAFITGGNGSGKSTLFRLMTGLVHPQEGRILIDGEPVPPEGFGAYRDRIGVVFSDYYLFRSLLGLDDVDPSRVSELLARFELTGKVELSDGAFTTTDLSSGQRKRLALIVALLQDPPILMLDEWAADQDPHFRKVFYRDILPSLAAEGRIIICISHDEQYFDIADSLYAMADGRMSKVR</sequence>
<dbReference type="Proteomes" id="UP000236959">
    <property type="component" value="Unassembled WGS sequence"/>
</dbReference>
<feature type="transmembrane region" description="Helical" evidence="9">
    <location>
        <begin position="264"/>
        <end position="283"/>
    </location>
</feature>
<dbReference type="PANTHER" id="PTHR43553:SF11">
    <property type="entry name" value="ABC TRANSPORTER ATP-BINDING_PERMEASE PROTEIN YOJI"/>
    <property type="match status" value="1"/>
</dbReference>
<dbReference type="GO" id="GO:0140359">
    <property type="term" value="F:ABC-type transporter activity"/>
    <property type="evidence" value="ECO:0007669"/>
    <property type="project" value="InterPro"/>
</dbReference>
<gene>
    <name evidence="12" type="ORF">CLV41_106239</name>
</gene>
<accession>A0A2S3USC7</accession>
<dbReference type="InterPro" id="IPR027417">
    <property type="entry name" value="P-loop_NTPase"/>
</dbReference>
<comment type="subcellular location">
    <subcellularLocation>
        <location evidence="1">Cell membrane</location>
        <topology evidence="1">Multi-pass membrane protein</topology>
    </subcellularLocation>
</comment>
<feature type="transmembrane region" description="Helical" evidence="9">
    <location>
        <begin position="123"/>
        <end position="145"/>
    </location>
</feature>
<dbReference type="InterPro" id="IPR036640">
    <property type="entry name" value="ABC1_TM_sf"/>
</dbReference>
<dbReference type="OrthoDB" id="9760776at2"/>
<keyword evidence="7 9" id="KW-1133">Transmembrane helix</keyword>
<dbReference type="SUPFAM" id="SSF52540">
    <property type="entry name" value="P-loop containing nucleoside triphosphate hydrolases"/>
    <property type="match status" value="1"/>
</dbReference>
<evidence type="ECO:0000256" key="7">
    <source>
        <dbReference type="ARBA" id="ARBA00022989"/>
    </source>
</evidence>
<feature type="domain" description="ABC transmembrane type-1" evidence="11">
    <location>
        <begin position="19"/>
        <end position="291"/>
    </location>
</feature>
<dbReference type="PROSITE" id="PS00211">
    <property type="entry name" value="ABC_TRANSPORTER_1"/>
    <property type="match status" value="1"/>
</dbReference>